<name>A0A2Z5ZCP5_9PROT</name>
<dbReference type="KEGG" id="aot:AcetOri_orf00112"/>
<organism evidence="2 3">
    <name type="scientific">Acetobacter orientalis</name>
    <dbReference type="NCBI Taxonomy" id="146474"/>
    <lineage>
        <taxon>Bacteria</taxon>
        <taxon>Pseudomonadati</taxon>
        <taxon>Pseudomonadota</taxon>
        <taxon>Alphaproteobacteria</taxon>
        <taxon>Acetobacterales</taxon>
        <taxon>Acetobacteraceae</taxon>
        <taxon>Acetobacter</taxon>
    </lineage>
</organism>
<evidence type="ECO:0000256" key="1">
    <source>
        <dbReference type="SAM" id="MobiDB-lite"/>
    </source>
</evidence>
<evidence type="ECO:0000313" key="2">
    <source>
        <dbReference type="EMBL" id="BBC78422.1"/>
    </source>
</evidence>
<accession>A0A2Z5ZCP5</accession>
<feature type="region of interest" description="Disordered" evidence="1">
    <location>
        <begin position="1"/>
        <end position="23"/>
    </location>
</feature>
<dbReference type="AlphaFoldDB" id="A0A2Z5ZCP5"/>
<dbReference type="Proteomes" id="UP000270034">
    <property type="component" value="Chromosome"/>
</dbReference>
<protein>
    <submittedName>
        <fullName evidence="2">RNA polymerase beta subunit, partial</fullName>
    </submittedName>
</protein>
<sequence>MPYAASKTLHPHPAGSKPRHPLGGCVTNWRSTQQKGSAHSGTAFFVALSAQGRKIIVAVKPLNLTRQHHAQLYA</sequence>
<dbReference type="EMBL" id="AP018515">
    <property type="protein sequence ID" value="BBC78422.1"/>
    <property type="molecule type" value="Genomic_DNA"/>
</dbReference>
<evidence type="ECO:0000313" key="3">
    <source>
        <dbReference type="Proteomes" id="UP000270034"/>
    </source>
</evidence>
<gene>
    <name evidence="2" type="ORF">AcetOrient_orf00112</name>
</gene>
<proteinExistence type="predicted"/>
<reference evidence="2 3" key="1">
    <citation type="submission" date="2018-02" db="EMBL/GenBank/DDBJ databases">
        <title>Acetobacter orientalis genome.</title>
        <authorList>
            <person name="Nakashima N."/>
            <person name="Tamura T."/>
        </authorList>
    </citation>
    <scope>NUCLEOTIDE SEQUENCE [LARGE SCALE GENOMIC DNA]</scope>
    <source>
        <strain evidence="2 3">FAN1</strain>
    </source>
</reference>